<sequence>MPEEGKYIYCVIRENKDQKFGSIGINNREVGLIRYKDIAAAVSPTPVINFDRFSKENLTQYAATHQKVNEFLMKDYDVVPMAFGLIAQNQDDVLGILEKAYLQFNMALQKIAGKGEFAVQIFWEEKKFLEELAHNNPEIQKLKQESQSLVTGIIAKLKLGKLIFEALENKRKEYLRDVENSLKECSLGSRSGKLLDETMIGNISFLVEKKAESEFDKKMQELGKKYGEKLRFKYIGPMPSYSFVNINLKMGNFEVVNEARKLLGLNEEASLEGIKKAYYRLSQEYHPDKVRGKEEEMKKIIQARAVLANYCQSCAEFLGKVEDQKYSFKKEDVENSLIIKGGC</sequence>
<reference evidence="6" key="1">
    <citation type="submission" date="2017-09" db="EMBL/GenBank/DDBJ databases">
        <title>Depth-based differentiation of microbial function through sediment-hosted aquifers and enrichment of novel symbionts in the deep terrestrial subsurface.</title>
        <authorList>
            <person name="Probst A.J."/>
            <person name="Ladd B."/>
            <person name="Jarett J.K."/>
            <person name="Geller-Mcgrath D.E."/>
            <person name="Sieber C.M.K."/>
            <person name="Emerson J.B."/>
            <person name="Anantharaman K."/>
            <person name="Thomas B.C."/>
            <person name="Malmstrom R."/>
            <person name="Stieglmeier M."/>
            <person name="Klingl A."/>
            <person name="Woyke T."/>
            <person name="Ryan C.M."/>
            <person name="Banfield J.F."/>
        </authorList>
    </citation>
    <scope>NUCLEOTIDE SEQUENCE [LARGE SCALE GENOMIC DNA]</scope>
</reference>
<name>A0A2M7ULB2_9BACT</name>
<dbReference type="Gene3D" id="1.10.287.110">
    <property type="entry name" value="DnaJ domain"/>
    <property type="match status" value="1"/>
</dbReference>
<accession>A0A2M7ULB2</accession>
<keyword evidence="1" id="KW-0304">Gas vesicle</keyword>
<proteinExistence type="inferred from homology"/>
<dbReference type="GO" id="GO:0031412">
    <property type="term" value="P:gas vesicle organization"/>
    <property type="evidence" value="ECO:0007669"/>
    <property type="project" value="InterPro"/>
</dbReference>
<comment type="caution">
    <text evidence="5">The sequence shown here is derived from an EMBL/GenBank/DDBJ whole genome shotgun (WGS) entry which is preliminary data.</text>
</comment>
<dbReference type="InterPro" id="IPR036869">
    <property type="entry name" value="J_dom_sf"/>
</dbReference>
<dbReference type="EMBL" id="PFOG01000020">
    <property type="protein sequence ID" value="PIZ72206.1"/>
    <property type="molecule type" value="Genomic_DNA"/>
</dbReference>
<feature type="domain" description="J" evidence="4">
    <location>
        <begin position="258"/>
        <end position="327"/>
    </location>
</feature>
<evidence type="ECO:0000256" key="3">
    <source>
        <dbReference type="ARBA" id="ARBA00035643"/>
    </source>
</evidence>
<dbReference type="AlphaFoldDB" id="A0A2M7ULB2"/>
<comment type="subcellular location">
    <subcellularLocation>
        <location evidence="2">Gas vesicle</location>
    </subcellularLocation>
</comment>
<evidence type="ECO:0000259" key="4">
    <source>
        <dbReference type="PROSITE" id="PS50076"/>
    </source>
</evidence>
<gene>
    <name evidence="5" type="ORF">COY11_00485</name>
</gene>
<protein>
    <recommendedName>
        <fullName evidence="4">J domain-containing protein</fullName>
    </recommendedName>
</protein>
<dbReference type="PROSITE" id="PS50076">
    <property type="entry name" value="DNAJ_2"/>
    <property type="match status" value="1"/>
</dbReference>
<dbReference type="Proteomes" id="UP000229805">
    <property type="component" value="Unassembled WGS sequence"/>
</dbReference>
<dbReference type="GO" id="GO:0031411">
    <property type="term" value="C:gas vesicle"/>
    <property type="evidence" value="ECO:0007669"/>
    <property type="project" value="UniProtKB-SubCell"/>
</dbReference>
<dbReference type="Pfam" id="PF00226">
    <property type="entry name" value="DnaJ"/>
    <property type="match status" value="1"/>
</dbReference>
<evidence type="ECO:0000313" key="5">
    <source>
        <dbReference type="EMBL" id="PIZ72206.1"/>
    </source>
</evidence>
<dbReference type="SUPFAM" id="SSF46565">
    <property type="entry name" value="Chaperone J-domain"/>
    <property type="match status" value="1"/>
</dbReference>
<dbReference type="CDD" id="cd06257">
    <property type="entry name" value="DnaJ"/>
    <property type="match status" value="1"/>
</dbReference>
<organism evidence="5 6">
    <name type="scientific">Candidatus Portnoybacteria bacterium CG_4_10_14_0_2_um_filter_44_20</name>
    <dbReference type="NCBI Taxonomy" id="1974799"/>
    <lineage>
        <taxon>Bacteria</taxon>
        <taxon>Candidatus Portnoyibacteriota</taxon>
    </lineage>
</organism>
<dbReference type="InterPro" id="IPR001623">
    <property type="entry name" value="DnaJ_domain"/>
</dbReference>
<dbReference type="PRINTS" id="PR00625">
    <property type="entry name" value="JDOMAIN"/>
</dbReference>
<dbReference type="Pfam" id="PF06386">
    <property type="entry name" value="GvpL_GvpF"/>
    <property type="match status" value="1"/>
</dbReference>
<evidence type="ECO:0000256" key="1">
    <source>
        <dbReference type="ARBA" id="ARBA00022987"/>
    </source>
</evidence>
<dbReference type="PANTHER" id="PTHR36852:SF1">
    <property type="entry name" value="PROTEIN GVPL 2"/>
    <property type="match status" value="1"/>
</dbReference>
<comment type="similarity">
    <text evidence="3">Belongs to the gas vesicle GvpF/GvpL family.</text>
</comment>
<evidence type="ECO:0000313" key="6">
    <source>
        <dbReference type="Proteomes" id="UP000229805"/>
    </source>
</evidence>
<evidence type="ECO:0000256" key="2">
    <source>
        <dbReference type="ARBA" id="ARBA00035108"/>
    </source>
</evidence>
<dbReference type="SMART" id="SM00271">
    <property type="entry name" value="DnaJ"/>
    <property type="match status" value="1"/>
</dbReference>
<dbReference type="PANTHER" id="PTHR36852">
    <property type="entry name" value="PROTEIN GVPL 2"/>
    <property type="match status" value="1"/>
</dbReference>
<dbReference type="InterPro" id="IPR009430">
    <property type="entry name" value="GvpL/GvpF"/>
</dbReference>